<feature type="chain" id="PRO_5047184826" description="SH3 domain-containing protein" evidence="1">
    <location>
        <begin position="28"/>
        <end position="128"/>
    </location>
</feature>
<name>A0ABV7Q795_9ACTN</name>
<comment type="caution">
    <text evidence="2">The sequence shown here is derived from an EMBL/GenBank/DDBJ whole genome shotgun (WGS) entry which is preliminary data.</text>
</comment>
<evidence type="ECO:0000313" key="2">
    <source>
        <dbReference type="EMBL" id="MFC3495228.1"/>
    </source>
</evidence>
<keyword evidence="1" id="KW-0732">Signal</keyword>
<sequence length="128" mass="13516">MKKIIFAMAAIAAAVLLSLSSSATASAETTPVPTAPAGTSVSPTDVDVQQTCRARFEQAVNHRASPNTGSTRLGIVTANTWVPAACSRTAGGSYTACGTTSTYWVRVYWNGAWGYVAWSCILDWEYTS</sequence>
<organism evidence="2 3">
    <name type="scientific">Glycomyces rhizosphaerae</name>
    <dbReference type="NCBI Taxonomy" id="2054422"/>
    <lineage>
        <taxon>Bacteria</taxon>
        <taxon>Bacillati</taxon>
        <taxon>Actinomycetota</taxon>
        <taxon>Actinomycetes</taxon>
        <taxon>Glycomycetales</taxon>
        <taxon>Glycomycetaceae</taxon>
        <taxon>Glycomyces</taxon>
    </lineage>
</organism>
<dbReference type="RefSeq" id="WP_387979715.1">
    <property type="nucleotide sequence ID" value="NZ_JBHRWO010000021.1"/>
</dbReference>
<evidence type="ECO:0008006" key="4">
    <source>
        <dbReference type="Google" id="ProtNLM"/>
    </source>
</evidence>
<evidence type="ECO:0000313" key="3">
    <source>
        <dbReference type="Proteomes" id="UP001595712"/>
    </source>
</evidence>
<accession>A0ABV7Q795</accession>
<evidence type="ECO:0000256" key="1">
    <source>
        <dbReference type="SAM" id="SignalP"/>
    </source>
</evidence>
<reference evidence="3" key="1">
    <citation type="journal article" date="2019" name="Int. J. Syst. Evol. Microbiol.">
        <title>The Global Catalogue of Microorganisms (GCM) 10K type strain sequencing project: providing services to taxonomists for standard genome sequencing and annotation.</title>
        <authorList>
            <consortium name="The Broad Institute Genomics Platform"/>
            <consortium name="The Broad Institute Genome Sequencing Center for Infectious Disease"/>
            <person name="Wu L."/>
            <person name="Ma J."/>
        </authorList>
    </citation>
    <scope>NUCLEOTIDE SEQUENCE [LARGE SCALE GENOMIC DNA]</scope>
    <source>
        <strain evidence="3">CGMCC 4.7396</strain>
    </source>
</reference>
<proteinExistence type="predicted"/>
<protein>
    <recommendedName>
        <fullName evidence="4">SH3 domain-containing protein</fullName>
    </recommendedName>
</protein>
<gene>
    <name evidence="2" type="ORF">ACFO8M_22300</name>
</gene>
<keyword evidence="3" id="KW-1185">Reference proteome</keyword>
<dbReference type="EMBL" id="JBHRWO010000021">
    <property type="protein sequence ID" value="MFC3495228.1"/>
    <property type="molecule type" value="Genomic_DNA"/>
</dbReference>
<feature type="signal peptide" evidence="1">
    <location>
        <begin position="1"/>
        <end position="27"/>
    </location>
</feature>
<dbReference type="Proteomes" id="UP001595712">
    <property type="component" value="Unassembled WGS sequence"/>
</dbReference>